<reference evidence="1 2" key="1">
    <citation type="submission" date="2024-06" db="EMBL/GenBank/DDBJ databases">
        <authorList>
            <person name="Li F."/>
        </authorList>
    </citation>
    <scope>NUCLEOTIDE SEQUENCE [LARGE SCALE GENOMIC DNA]</scope>
    <source>
        <strain evidence="1 2">GXAS 311</strain>
    </source>
</reference>
<dbReference type="Pfam" id="PF02397">
    <property type="entry name" value="Bac_transf"/>
    <property type="match status" value="1"/>
</dbReference>
<dbReference type="GO" id="GO:0016740">
    <property type="term" value="F:transferase activity"/>
    <property type="evidence" value="ECO:0007669"/>
    <property type="project" value="UniProtKB-KW"/>
</dbReference>
<dbReference type="Proteomes" id="UP001548189">
    <property type="component" value="Unassembled WGS sequence"/>
</dbReference>
<keyword evidence="2" id="KW-1185">Reference proteome</keyword>
<sequence length="199" mass="22822">MLKRIFDLIFSLLGVTLLSPLLLLIAFWIKVDSDGPVLFIQKRVGINGSTISVYKFRTMVVDAETKGLKITVGNDSRITRSGLFLRKYKLDELAQLFNVLDGTMSFVGPRPEVQEYIDVYPNDIRKKILSVRPGITDFASIAFKDENQMLENALDPNKTYIEEILPIKQKYYIKYIEEQSVLLDIKLIIKTIIRIVFGK</sequence>
<proteinExistence type="predicted"/>
<organism evidence="1 2">
    <name type="scientific">Aliikangiella maris</name>
    <dbReference type="NCBI Taxonomy" id="3162458"/>
    <lineage>
        <taxon>Bacteria</taxon>
        <taxon>Pseudomonadati</taxon>
        <taxon>Pseudomonadota</taxon>
        <taxon>Gammaproteobacteria</taxon>
        <taxon>Oceanospirillales</taxon>
        <taxon>Pleioneaceae</taxon>
        <taxon>Aliikangiella</taxon>
    </lineage>
</organism>
<accession>A0ABV2BP03</accession>
<dbReference type="EMBL" id="JBEVCJ010000001">
    <property type="protein sequence ID" value="MET1253601.1"/>
    <property type="molecule type" value="Genomic_DNA"/>
</dbReference>
<keyword evidence="1" id="KW-0808">Transferase</keyword>
<comment type="caution">
    <text evidence="1">The sequence shown here is derived from an EMBL/GenBank/DDBJ whole genome shotgun (WGS) entry which is preliminary data.</text>
</comment>
<dbReference type="InterPro" id="IPR003362">
    <property type="entry name" value="Bact_transf"/>
</dbReference>
<evidence type="ECO:0000313" key="2">
    <source>
        <dbReference type="Proteomes" id="UP001548189"/>
    </source>
</evidence>
<gene>
    <name evidence="1" type="ORF">ABVT43_00530</name>
</gene>
<name>A0ABV2BP03_9GAMM</name>
<dbReference type="EC" id="2.7.8.-" evidence="1"/>
<dbReference type="PANTHER" id="PTHR30576:SF20">
    <property type="entry name" value="QUINOVOSAMINEPHOSPHOTRANSFERAE-RELATED"/>
    <property type="match status" value="1"/>
</dbReference>
<protein>
    <submittedName>
        <fullName evidence="1">Sugar transferase</fullName>
        <ecNumber evidence="1">2.7.8.-</ecNumber>
    </submittedName>
</protein>
<dbReference type="PANTHER" id="PTHR30576">
    <property type="entry name" value="COLANIC BIOSYNTHESIS UDP-GLUCOSE LIPID CARRIER TRANSFERASE"/>
    <property type="match status" value="1"/>
</dbReference>
<evidence type="ECO:0000313" key="1">
    <source>
        <dbReference type="EMBL" id="MET1253601.1"/>
    </source>
</evidence>